<evidence type="ECO:0000259" key="3">
    <source>
        <dbReference type="Pfam" id="PF11887"/>
    </source>
</evidence>
<dbReference type="PANTHER" id="PTHR33371">
    <property type="entry name" value="INTERMEMBRANE PHOSPHOLIPID TRANSPORT SYSTEM BINDING PROTEIN MLAD-RELATED"/>
    <property type="match status" value="1"/>
</dbReference>
<dbReference type="InterPro" id="IPR005693">
    <property type="entry name" value="Mce"/>
</dbReference>
<dbReference type="AlphaFoldDB" id="A0A839RTU1"/>
<dbReference type="Pfam" id="PF11887">
    <property type="entry name" value="Mce4_CUP1"/>
    <property type="match status" value="1"/>
</dbReference>
<reference evidence="4 5" key="1">
    <citation type="submission" date="2020-08" db="EMBL/GenBank/DDBJ databases">
        <title>Sequencing the genomes of 1000 actinobacteria strains.</title>
        <authorList>
            <person name="Klenk H.-P."/>
        </authorList>
    </citation>
    <scope>NUCLEOTIDE SEQUENCE [LARGE SCALE GENOMIC DNA]</scope>
    <source>
        <strain evidence="4 5">DSM 45258</strain>
    </source>
</reference>
<dbReference type="OrthoDB" id="9774928at2"/>
<keyword evidence="1" id="KW-0732">Signal</keyword>
<dbReference type="InterPro" id="IPR003399">
    <property type="entry name" value="Mce/MlaD"/>
</dbReference>
<dbReference type="EMBL" id="JACHWS010000003">
    <property type="protein sequence ID" value="MBB3039313.1"/>
    <property type="molecule type" value="Genomic_DNA"/>
</dbReference>
<dbReference type="RefSeq" id="WP_064441843.1">
    <property type="nucleotide sequence ID" value="NZ_BDDI01000016.1"/>
</dbReference>
<evidence type="ECO:0000313" key="5">
    <source>
        <dbReference type="Proteomes" id="UP000567922"/>
    </source>
</evidence>
<gene>
    <name evidence="4" type="ORF">FHU29_003782</name>
</gene>
<dbReference type="NCBIfam" id="TIGR00996">
    <property type="entry name" value="Mtu_fam_mce"/>
    <property type="match status" value="1"/>
</dbReference>
<dbReference type="Pfam" id="PF02470">
    <property type="entry name" value="MlaD"/>
    <property type="match status" value="1"/>
</dbReference>
<protein>
    <submittedName>
        <fullName evidence="4">Phospholipid/cholesterol/gamma-HCH transport system substrate-binding protein</fullName>
    </submittedName>
</protein>
<sequence>MRITRSALARAIVLPTALAVTLTVSACEWQGINSLELPGAPGTGGDSYSVRIEMPNVTTLTRNSPVRVNDVAVGSITGIEVQDWQAIVTVSIEDGVVLPANATAKIGQTSLLGSTHLELAEPVDELPEGRLGDGSFIPLERAGVYATTEQTLSALSVVLNGGGLAQLQDITRELNLALGGNEAEARELVSHLDVLAAGLDEQRHDIIDAMSGLDRLSHSLAAETDTIYAALDEIPPALDVLIEHRPNLTQALISLSELGDTATRITEESAEDLQANLESVVPVLEALADSGNSLTDVLSLMFTFPFPMKTVGNAVKGDYANLMMTLDLTGPRMDSNFLTGGPLGGSLGGVEGTRGSASGQVSGR</sequence>
<dbReference type="InterPro" id="IPR052336">
    <property type="entry name" value="MlaD_Phospholipid_Transporter"/>
</dbReference>
<dbReference type="PANTHER" id="PTHR33371:SF15">
    <property type="entry name" value="LIPOPROTEIN LPRN"/>
    <property type="match status" value="1"/>
</dbReference>
<feature type="domain" description="Mammalian cell entry C-terminal" evidence="3">
    <location>
        <begin position="130"/>
        <end position="298"/>
    </location>
</feature>
<comment type="caution">
    <text evidence="4">The sequence shown here is derived from an EMBL/GenBank/DDBJ whole genome shotgun (WGS) entry which is preliminary data.</text>
</comment>
<feature type="domain" description="Mce/MlaD" evidence="2">
    <location>
        <begin position="47"/>
        <end position="120"/>
    </location>
</feature>
<evidence type="ECO:0000256" key="1">
    <source>
        <dbReference type="SAM" id="SignalP"/>
    </source>
</evidence>
<accession>A0A839RTU1</accession>
<organism evidence="4 5">
    <name type="scientific">Hoyosella altamirensis</name>
    <dbReference type="NCBI Taxonomy" id="616997"/>
    <lineage>
        <taxon>Bacteria</taxon>
        <taxon>Bacillati</taxon>
        <taxon>Actinomycetota</taxon>
        <taxon>Actinomycetes</taxon>
        <taxon>Mycobacteriales</taxon>
        <taxon>Hoyosellaceae</taxon>
        <taxon>Hoyosella</taxon>
    </lineage>
</organism>
<feature type="chain" id="PRO_5032833458" evidence="1">
    <location>
        <begin position="27"/>
        <end position="364"/>
    </location>
</feature>
<dbReference type="GO" id="GO:0005576">
    <property type="term" value="C:extracellular region"/>
    <property type="evidence" value="ECO:0007669"/>
    <property type="project" value="TreeGrafter"/>
</dbReference>
<dbReference type="InterPro" id="IPR024516">
    <property type="entry name" value="Mce_C"/>
</dbReference>
<dbReference type="Proteomes" id="UP000567922">
    <property type="component" value="Unassembled WGS sequence"/>
</dbReference>
<name>A0A839RTU1_9ACTN</name>
<proteinExistence type="predicted"/>
<evidence type="ECO:0000259" key="2">
    <source>
        <dbReference type="Pfam" id="PF02470"/>
    </source>
</evidence>
<keyword evidence="5" id="KW-1185">Reference proteome</keyword>
<evidence type="ECO:0000313" key="4">
    <source>
        <dbReference type="EMBL" id="MBB3039313.1"/>
    </source>
</evidence>
<feature type="signal peptide" evidence="1">
    <location>
        <begin position="1"/>
        <end position="26"/>
    </location>
</feature>
<dbReference type="PROSITE" id="PS51257">
    <property type="entry name" value="PROKAR_LIPOPROTEIN"/>
    <property type="match status" value="1"/>
</dbReference>